<proteinExistence type="predicted"/>
<protein>
    <submittedName>
        <fullName evidence="3">Putative nuclease</fullName>
    </submittedName>
</protein>
<dbReference type="InterPro" id="IPR044925">
    <property type="entry name" value="His-Me_finger_sf"/>
</dbReference>
<evidence type="ECO:0000313" key="4">
    <source>
        <dbReference type="Proteomes" id="UP000023561"/>
    </source>
</evidence>
<dbReference type="InterPro" id="IPR007346">
    <property type="entry name" value="Endonuclease-I"/>
</dbReference>
<dbReference type="OrthoDB" id="9801679at2"/>
<accession>A0A023DFA8</accession>
<dbReference type="EMBL" id="BAWO01000030">
    <property type="protein sequence ID" value="GAJ39927.1"/>
    <property type="molecule type" value="Genomic_DNA"/>
</dbReference>
<reference evidence="3 4" key="1">
    <citation type="submission" date="2014-04" db="EMBL/GenBank/DDBJ databases">
        <title>Whole genome shotgun sequence of Geobacillus caldoxylosilyticus NBRC 107762.</title>
        <authorList>
            <person name="Hosoyama A."/>
            <person name="Hosoyama Y."/>
            <person name="Katano-Makiyama Y."/>
            <person name="Tsuchikane K."/>
            <person name="Ohji S."/>
            <person name="Ichikawa N."/>
            <person name="Yamazoe A."/>
            <person name="Fujita N."/>
        </authorList>
    </citation>
    <scope>NUCLEOTIDE SEQUENCE [LARGE SCALE GENOMIC DNA]</scope>
    <source>
        <strain evidence="3 4">NBRC 107762</strain>
    </source>
</reference>
<dbReference type="GO" id="GO:0004518">
    <property type="term" value="F:nuclease activity"/>
    <property type="evidence" value="ECO:0007669"/>
    <property type="project" value="UniProtKB-KW"/>
</dbReference>
<dbReference type="AlphaFoldDB" id="A0A023DFA8"/>
<evidence type="ECO:0000256" key="2">
    <source>
        <dbReference type="ARBA" id="ARBA00022801"/>
    </source>
</evidence>
<gene>
    <name evidence="3" type="ORF">GCA01S_030_00080</name>
</gene>
<keyword evidence="1" id="KW-0540">Nuclease</keyword>
<dbReference type="PANTHER" id="PTHR33607:SF2">
    <property type="entry name" value="ENDONUCLEASE-1"/>
    <property type="match status" value="1"/>
</dbReference>
<organism evidence="3 4">
    <name type="scientific">Parageobacillus caldoxylosilyticus NBRC 107762</name>
    <dbReference type="NCBI Taxonomy" id="1220594"/>
    <lineage>
        <taxon>Bacteria</taxon>
        <taxon>Bacillati</taxon>
        <taxon>Bacillota</taxon>
        <taxon>Bacilli</taxon>
        <taxon>Bacillales</taxon>
        <taxon>Anoxybacillaceae</taxon>
        <taxon>Saccharococcus</taxon>
    </lineage>
</organism>
<dbReference type="Pfam" id="PF04231">
    <property type="entry name" value="Endonuclease_1"/>
    <property type="match status" value="1"/>
</dbReference>
<keyword evidence="2" id="KW-0378">Hydrolase</keyword>
<dbReference type="PANTHER" id="PTHR33607">
    <property type="entry name" value="ENDONUCLEASE-1"/>
    <property type="match status" value="1"/>
</dbReference>
<name>A0A023DFA8_9BACL</name>
<evidence type="ECO:0000313" key="3">
    <source>
        <dbReference type="EMBL" id="GAJ39927.1"/>
    </source>
</evidence>
<evidence type="ECO:0000256" key="1">
    <source>
        <dbReference type="ARBA" id="ARBA00022722"/>
    </source>
</evidence>
<dbReference type="SUPFAM" id="SSF54060">
    <property type="entry name" value="His-Me finger endonucleases"/>
    <property type="match status" value="1"/>
</dbReference>
<dbReference type="RefSeq" id="WP_017434234.1">
    <property type="nucleotide sequence ID" value="NZ_BAWO01000030.1"/>
</dbReference>
<keyword evidence="4" id="KW-1185">Reference proteome</keyword>
<dbReference type="GO" id="GO:0016787">
    <property type="term" value="F:hydrolase activity"/>
    <property type="evidence" value="ECO:0007669"/>
    <property type="project" value="UniProtKB-KW"/>
</dbReference>
<sequence>MEEVRKQLEELQQWQGNDPQEQLDVLQEHLKHIEAQMDVYYDEQEDIRAMHRYYRRVPLEGDGLTLFVKYHELVSRTHKRRLPYFFSKDEYLYTWVDLQPDGTVRSIYSGEKKDPKTLILQDYETMKKRYDAFRQLLKRTREWKKEEKYRVKKIEQQWKFNAEHVVPQSWFGAREPMKGDLHHLFVCQPECNTLRSNFPYADFPFYNPESPKEKIQNRCGVVQNGYFEPEYGKGTVARAMLYFLLRYPHTIAKAFRSKIDVPLLIRWHRQFPATIYERHRNSAIFFIQGNRNPFIDIPELAERIAFPLNLAP</sequence>
<comment type="caution">
    <text evidence="3">The sequence shown here is derived from an EMBL/GenBank/DDBJ whole genome shotgun (WGS) entry which is preliminary data.</text>
</comment>
<dbReference type="Proteomes" id="UP000023561">
    <property type="component" value="Unassembled WGS sequence"/>
</dbReference>